<reference evidence="2 3" key="1">
    <citation type="submission" date="2016-10" db="EMBL/GenBank/DDBJ databases">
        <authorList>
            <person name="de Groot N.N."/>
        </authorList>
    </citation>
    <scope>NUCLEOTIDE SEQUENCE [LARGE SCALE GENOMIC DNA]</scope>
    <source>
        <strain evidence="2 3">IBRC-M10418</strain>
    </source>
</reference>
<keyword evidence="3" id="KW-1185">Reference proteome</keyword>
<organism evidence="2 3">
    <name type="scientific">Halopenitus malekzadehii</name>
    <dbReference type="NCBI Taxonomy" id="1267564"/>
    <lineage>
        <taxon>Archaea</taxon>
        <taxon>Methanobacteriati</taxon>
        <taxon>Methanobacteriota</taxon>
        <taxon>Stenosarchaea group</taxon>
        <taxon>Halobacteria</taxon>
        <taxon>Halobacteriales</taxon>
        <taxon>Haloferacaceae</taxon>
        <taxon>Halopenitus</taxon>
    </lineage>
</organism>
<protein>
    <recommendedName>
        <fullName evidence="4">4-carboxymuconolactone decarboxylase</fullName>
    </recommendedName>
</protein>
<gene>
    <name evidence="2" type="ORF">SAMN05192561_101661</name>
</gene>
<proteinExistence type="predicted"/>
<dbReference type="InterPro" id="IPR029032">
    <property type="entry name" value="AhpD-like"/>
</dbReference>
<sequence>MGGPRTDRPRGGRERVDDRRRPRFGSGTVDELPAREACLVSYVRELIEEHAVSDSTFEAARDRYGETGITELTGTIGYYAMLACVLNAVEVVPDADRPQLP</sequence>
<evidence type="ECO:0008006" key="4">
    <source>
        <dbReference type="Google" id="ProtNLM"/>
    </source>
</evidence>
<name>A0A1H6I296_9EURY</name>
<accession>A0A1H6I296</accession>
<evidence type="ECO:0000313" key="2">
    <source>
        <dbReference type="EMBL" id="SEH40604.1"/>
    </source>
</evidence>
<feature type="region of interest" description="Disordered" evidence="1">
    <location>
        <begin position="1"/>
        <end position="28"/>
    </location>
</feature>
<evidence type="ECO:0000256" key="1">
    <source>
        <dbReference type="SAM" id="MobiDB-lite"/>
    </source>
</evidence>
<dbReference type="Proteomes" id="UP000199215">
    <property type="component" value="Unassembled WGS sequence"/>
</dbReference>
<dbReference type="Gene3D" id="1.20.1290.10">
    <property type="entry name" value="AhpD-like"/>
    <property type="match status" value="1"/>
</dbReference>
<dbReference type="SUPFAM" id="SSF69118">
    <property type="entry name" value="AhpD-like"/>
    <property type="match status" value="1"/>
</dbReference>
<dbReference type="AlphaFoldDB" id="A0A1H6I296"/>
<evidence type="ECO:0000313" key="3">
    <source>
        <dbReference type="Proteomes" id="UP000199215"/>
    </source>
</evidence>
<dbReference type="PANTHER" id="PTHR34846:SF11">
    <property type="entry name" value="4-CARBOXYMUCONOLACTONE DECARBOXYLASE FAMILY PROTEIN (AFU_ORTHOLOGUE AFUA_6G11590)"/>
    <property type="match status" value="1"/>
</dbReference>
<feature type="compositionally biased region" description="Basic and acidic residues" evidence="1">
    <location>
        <begin position="1"/>
        <end position="20"/>
    </location>
</feature>
<dbReference type="EMBL" id="FNWU01000001">
    <property type="protein sequence ID" value="SEH40604.1"/>
    <property type="molecule type" value="Genomic_DNA"/>
</dbReference>
<dbReference type="PANTHER" id="PTHR34846">
    <property type="entry name" value="4-CARBOXYMUCONOLACTONE DECARBOXYLASE FAMILY PROTEIN (AFU_ORTHOLOGUE AFUA_6G11590)"/>
    <property type="match status" value="1"/>
</dbReference>